<evidence type="ECO:0000313" key="1">
    <source>
        <dbReference type="EMBL" id="UQC73373.1"/>
    </source>
</evidence>
<dbReference type="Proteomes" id="UP000830671">
    <property type="component" value="Chromosome 1"/>
</dbReference>
<dbReference type="AlphaFoldDB" id="A0A9Q8W641"/>
<reference evidence="1" key="1">
    <citation type="journal article" date="2021" name="Mol. Plant Microbe Interact.">
        <title>Complete Genome Sequence of the Plant-Pathogenic Fungus Colletotrichum lupini.</title>
        <authorList>
            <person name="Baroncelli R."/>
            <person name="Pensec F."/>
            <person name="Da Lio D."/>
            <person name="Boufleur T."/>
            <person name="Vicente I."/>
            <person name="Sarrocco S."/>
            <person name="Picot A."/>
            <person name="Baraldi E."/>
            <person name="Sukno S."/>
            <person name="Thon M."/>
            <person name="Le Floch G."/>
        </authorList>
    </citation>
    <scope>NUCLEOTIDE SEQUENCE</scope>
    <source>
        <strain evidence="1">IMI 504893</strain>
    </source>
</reference>
<gene>
    <name evidence="1" type="ORF">CLUP02_00017</name>
</gene>
<sequence>MSATSDSLESLMNPYLDPGSCWQSDVMLPKVG</sequence>
<evidence type="ECO:0000313" key="2">
    <source>
        <dbReference type="Proteomes" id="UP000830671"/>
    </source>
</evidence>
<dbReference type="GeneID" id="73334081"/>
<name>A0A9Q8W641_9PEZI</name>
<organism evidence="1 2">
    <name type="scientific">Colletotrichum lupini</name>
    <dbReference type="NCBI Taxonomy" id="145971"/>
    <lineage>
        <taxon>Eukaryota</taxon>
        <taxon>Fungi</taxon>
        <taxon>Dikarya</taxon>
        <taxon>Ascomycota</taxon>
        <taxon>Pezizomycotina</taxon>
        <taxon>Sordariomycetes</taxon>
        <taxon>Hypocreomycetidae</taxon>
        <taxon>Glomerellales</taxon>
        <taxon>Glomerellaceae</taxon>
        <taxon>Colletotrichum</taxon>
        <taxon>Colletotrichum acutatum species complex</taxon>
    </lineage>
</organism>
<dbReference type="KEGG" id="clup:CLUP02_00017"/>
<proteinExistence type="predicted"/>
<dbReference type="EMBL" id="CP019471">
    <property type="protein sequence ID" value="UQC73373.1"/>
    <property type="molecule type" value="Genomic_DNA"/>
</dbReference>
<accession>A0A9Q8W641</accession>
<dbReference type="RefSeq" id="XP_049135028.1">
    <property type="nucleotide sequence ID" value="XM_049279071.1"/>
</dbReference>
<protein>
    <submittedName>
        <fullName evidence="1">Uncharacterized protein</fullName>
    </submittedName>
</protein>
<keyword evidence="2" id="KW-1185">Reference proteome</keyword>